<evidence type="ECO:0000256" key="4">
    <source>
        <dbReference type="ARBA" id="ARBA00022989"/>
    </source>
</evidence>
<dbReference type="GO" id="GO:0015086">
    <property type="term" value="F:cadmium ion transmembrane transporter activity"/>
    <property type="evidence" value="ECO:0007669"/>
    <property type="project" value="TreeGrafter"/>
</dbReference>
<protein>
    <submittedName>
        <fullName evidence="7">Mn2+ and Fe2+ transporters of the NRAMP family</fullName>
    </submittedName>
</protein>
<keyword evidence="4 6" id="KW-1133">Transmembrane helix</keyword>
<dbReference type="Pfam" id="PF01566">
    <property type="entry name" value="Nramp"/>
    <property type="match status" value="1"/>
</dbReference>
<organism evidence="7 8">
    <name type="scientific">Micromonospora inositola</name>
    <dbReference type="NCBI Taxonomy" id="47865"/>
    <lineage>
        <taxon>Bacteria</taxon>
        <taxon>Bacillati</taxon>
        <taxon>Actinomycetota</taxon>
        <taxon>Actinomycetes</taxon>
        <taxon>Micromonosporales</taxon>
        <taxon>Micromonosporaceae</taxon>
        <taxon>Micromonospora</taxon>
    </lineage>
</organism>
<sequence length="427" mass="45331">MSGWRGYRRVDDTTRYPAEVRKLLAATLGVLSAIGGFVDIGDLVAASQAGARFGMAHAWVLLVGVLGICAYAEMTGRIAAVSGRAVFDLVRERLGPRVALLNLVASYLVTVVTLAAELGGVALAVQLATGVSYLLWVPVAAFAVWLVLWRMRFELMERVFGLAGMALLVFAVALFALPTDWGRLGHQAVHLSAAGQGSSAYWFIAVALFASTVSPYEVFFFSSGGVEERWSAADLAHARSNVLIGFPVGGFLALSLIATAAVVYHPGGASLDTLDQVAHPVVLAFGGIGLAVAVLAFFAVTFGAALETGLSAAYAASQYFGWQWGKRVSPREAARFHSVLLVSVLLGVLLLLTTIDPVRLTEYMLVLSAVVLPLTYLPILVVANDRNYLGDRVNGRWNNLLGALFLLLIVVASVAAIPLAIITRMGQ</sequence>
<keyword evidence="5 6" id="KW-0472">Membrane</keyword>
<feature type="transmembrane region" description="Helical" evidence="6">
    <location>
        <begin position="199"/>
        <end position="221"/>
    </location>
</feature>
<evidence type="ECO:0000256" key="3">
    <source>
        <dbReference type="ARBA" id="ARBA00022692"/>
    </source>
</evidence>
<feature type="transmembrane region" description="Helical" evidence="6">
    <location>
        <begin position="131"/>
        <end position="148"/>
    </location>
</feature>
<dbReference type="GO" id="GO:0005886">
    <property type="term" value="C:plasma membrane"/>
    <property type="evidence" value="ECO:0007669"/>
    <property type="project" value="TreeGrafter"/>
</dbReference>
<dbReference type="Proteomes" id="UP000198221">
    <property type="component" value="Chromosome I"/>
</dbReference>
<feature type="transmembrane region" description="Helical" evidence="6">
    <location>
        <begin position="242"/>
        <end position="265"/>
    </location>
</feature>
<reference evidence="8" key="1">
    <citation type="submission" date="2016-06" db="EMBL/GenBank/DDBJ databases">
        <authorList>
            <person name="Varghese N."/>
            <person name="Submissions Spin"/>
        </authorList>
    </citation>
    <scope>NUCLEOTIDE SEQUENCE [LARGE SCALE GENOMIC DNA]</scope>
    <source>
        <strain evidence="8">DSM 43819</strain>
    </source>
</reference>
<keyword evidence="2" id="KW-0813">Transport</keyword>
<evidence type="ECO:0000256" key="2">
    <source>
        <dbReference type="ARBA" id="ARBA00022448"/>
    </source>
</evidence>
<keyword evidence="8" id="KW-1185">Reference proteome</keyword>
<feature type="transmembrane region" description="Helical" evidence="6">
    <location>
        <begin position="160"/>
        <end position="179"/>
    </location>
</feature>
<dbReference type="EMBL" id="LT607754">
    <property type="protein sequence ID" value="SCG75291.1"/>
    <property type="molecule type" value="Genomic_DNA"/>
</dbReference>
<feature type="transmembrane region" description="Helical" evidence="6">
    <location>
        <begin position="58"/>
        <end position="80"/>
    </location>
</feature>
<evidence type="ECO:0000256" key="6">
    <source>
        <dbReference type="SAM" id="Phobius"/>
    </source>
</evidence>
<evidence type="ECO:0000256" key="5">
    <source>
        <dbReference type="ARBA" id="ARBA00023136"/>
    </source>
</evidence>
<feature type="transmembrane region" description="Helical" evidence="6">
    <location>
        <begin position="100"/>
        <end position="125"/>
    </location>
</feature>
<dbReference type="GO" id="GO:0005384">
    <property type="term" value="F:manganese ion transmembrane transporter activity"/>
    <property type="evidence" value="ECO:0007669"/>
    <property type="project" value="TreeGrafter"/>
</dbReference>
<accession>A0A1C5JY88</accession>
<feature type="transmembrane region" description="Helical" evidence="6">
    <location>
        <begin position="403"/>
        <end position="422"/>
    </location>
</feature>
<dbReference type="InterPro" id="IPR001046">
    <property type="entry name" value="NRAMP_fam"/>
</dbReference>
<feature type="transmembrane region" description="Helical" evidence="6">
    <location>
        <begin position="277"/>
        <end position="298"/>
    </location>
</feature>
<dbReference type="AlphaFoldDB" id="A0A1C5JY88"/>
<evidence type="ECO:0000256" key="1">
    <source>
        <dbReference type="ARBA" id="ARBA00004141"/>
    </source>
</evidence>
<dbReference type="PANTHER" id="PTHR11706">
    <property type="entry name" value="SOLUTE CARRIER PROTEIN FAMILY 11 MEMBER"/>
    <property type="match status" value="1"/>
</dbReference>
<evidence type="ECO:0000313" key="7">
    <source>
        <dbReference type="EMBL" id="SCG75291.1"/>
    </source>
</evidence>
<name>A0A1C5JY88_9ACTN</name>
<feature type="transmembrane region" description="Helical" evidence="6">
    <location>
        <begin position="20"/>
        <end position="38"/>
    </location>
</feature>
<dbReference type="PANTHER" id="PTHR11706:SF33">
    <property type="entry name" value="NATURAL RESISTANCE-ASSOCIATED MACROPHAGE PROTEIN 2"/>
    <property type="match status" value="1"/>
</dbReference>
<feature type="transmembrane region" description="Helical" evidence="6">
    <location>
        <begin position="364"/>
        <end position="383"/>
    </location>
</feature>
<dbReference type="GO" id="GO:0034755">
    <property type="term" value="P:iron ion transmembrane transport"/>
    <property type="evidence" value="ECO:0007669"/>
    <property type="project" value="TreeGrafter"/>
</dbReference>
<keyword evidence="3 6" id="KW-0812">Transmembrane</keyword>
<gene>
    <name evidence="7" type="ORF">GA0070613_5738</name>
</gene>
<feature type="transmembrane region" description="Helical" evidence="6">
    <location>
        <begin position="334"/>
        <end position="352"/>
    </location>
</feature>
<evidence type="ECO:0000313" key="8">
    <source>
        <dbReference type="Proteomes" id="UP000198221"/>
    </source>
</evidence>
<comment type="subcellular location">
    <subcellularLocation>
        <location evidence="1">Membrane</location>
        <topology evidence="1">Multi-pass membrane protein</topology>
    </subcellularLocation>
</comment>
<proteinExistence type="predicted"/>